<dbReference type="eggNOG" id="arCOG03246">
    <property type="taxonomic scope" value="Archaea"/>
</dbReference>
<dbReference type="InterPro" id="IPR013785">
    <property type="entry name" value="Aldolase_TIM"/>
</dbReference>
<dbReference type="SUPFAM" id="SSF102114">
    <property type="entry name" value="Radical SAM enzymes"/>
    <property type="match status" value="1"/>
</dbReference>
<reference evidence="10 11" key="1">
    <citation type="journal article" date="2013" name="Genome Announc.">
        <title>Complete Genome Sequence of the Thermophilic and Facultatively Chemolithoautotrophic Sulfate Reducer Archaeoglobus sulfaticallidus Strain PM70-1T.</title>
        <authorList>
            <person name="Stokke R."/>
            <person name="Hocking W.P."/>
            <person name="Steinsbu B.O."/>
            <person name="Steen I.H."/>
        </authorList>
    </citation>
    <scope>NUCLEOTIDE SEQUENCE [LARGE SCALE GENOMIC DNA]</scope>
    <source>
        <strain evidence="10">PM70-1</strain>
    </source>
</reference>
<evidence type="ECO:0000256" key="2">
    <source>
        <dbReference type="ARBA" id="ARBA00022485"/>
    </source>
</evidence>
<dbReference type="PANTHER" id="PTHR30538:SF0">
    <property type="entry name" value="L-LYSINE 2,3-AMINOMUTASE AQ_1632-RELATED"/>
    <property type="match status" value="1"/>
</dbReference>
<dbReference type="PROSITE" id="PS51918">
    <property type="entry name" value="RADICAL_SAM"/>
    <property type="match status" value="1"/>
</dbReference>
<evidence type="ECO:0000256" key="1">
    <source>
        <dbReference type="ARBA" id="ARBA00001933"/>
    </source>
</evidence>
<dbReference type="AlphaFoldDB" id="N0BCV8"/>
<keyword evidence="6" id="KW-0408">Iron</keyword>
<proteinExistence type="predicted"/>
<dbReference type="SFLD" id="SFLDS00029">
    <property type="entry name" value="Radical_SAM"/>
    <property type="match status" value="1"/>
</dbReference>
<dbReference type="Pfam" id="PF04055">
    <property type="entry name" value="Radical_SAM"/>
    <property type="match status" value="1"/>
</dbReference>
<protein>
    <submittedName>
        <fullName evidence="10">L-lysine 2,3-aminomutase</fullName>
    </submittedName>
</protein>
<dbReference type="InterPro" id="IPR003739">
    <property type="entry name" value="Lys_aminomutase/Glu_NH3_mut"/>
</dbReference>
<gene>
    <name evidence="10" type="ORF">Asulf_00016</name>
</gene>
<dbReference type="GO" id="GO:0003824">
    <property type="term" value="F:catalytic activity"/>
    <property type="evidence" value="ECO:0007669"/>
    <property type="project" value="InterPro"/>
</dbReference>
<dbReference type="InterPro" id="IPR007197">
    <property type="entry name" value="rSAM"/>
</dbReference>
<comment type="cofactor">
    <cofactor evidence="1">
        <name>pyridoxal 5'-phosphate</name>
        <dbReference type="ChEBI" id="CHEBI:597326"/>
    </cofactor>
</comment>
<feature type="binding site" evidence="8">
    <location>
        <position position="106"/>
    </location>
    <ligand>
        <name>[4Fe-4S] cluster</name>
        <dbReference type="ChEBI" id="CHEBI:49883"/>
        <note>4Fe-4S-S-AdoMet</note>
    </ligand>
</feature>
<dbReference type="STRING" id="387631.Asulf_00016"/>
<dbReference type="RefSeq" id="WP_015589651.1">
    <property type="nucleotide sequence ID" value="NC_021169.1"/>
</dbReference>
<evidence type="ECO:0000313" key="11">
    <source>
        <dbReference type="Proteomes" id="UP000013307"/>
    </source>
</evidence>
<dbReference type="CDD" id="cd01335">
    <property type="entry name" value="Radical_SAM"/>
    <property type="match status" value="1"/>
</dbReference>
<feature type="domain" description="Radical SAM core" evidence="9">
    <location>
        <begin position="92"/>
        <end position="312"/>
    </location>
</feature>
<keyword evidence="2 8" id="KW-0004">4Fe-4S</keyword>
<dbReference type="SFLD" id="SFLDG01070">
    <property type="entry name" value="PLP-dependent"/>
    <property type="match status" value="1"/>
</dbReference>
<dbReference type="EMBL" id="CP005290">
    <property type="protein sequence ID" value="AGK60052.1"/>
    <property type="molecule type" value="Genomic_DNA"/>
</dbReference>
<evidence type="ECO:0000313" key="10">
    <source>
        <dbReference type="EMBL" id="AGK60052.1"/>
    </source>
</evidence>
<keyword evidence="11" id="KW-1185">Reference proteome</keyword>
<evidence type="ECO:0000256" key="4">
    <source>
        <dbReference type="ARBA" id="ARBA00022723"/>
    </source>
</evidence>
<dbReference type="HOGENOM" id="CLU_032161_3_1_2"/>
<feature type="binding site" evidence="8">
    <location>
        <position position="113"/>
    </location>
    <ligand>
        <name>[4Fe-4S] cluster</name>
        <dbReference type="ChEBI" id="CHEBI:49883"/>
        <note>4Fe-4S-S-AdoMet</note>
    </ligand>
</feature>
<dbReference type="Gene3D" id="3.20.20.70">
    <property type="entry name" value="Aldolase class I"/>
    <property type="match status" value="1"/>
</dbReference>
<dbReference type="Proteomes" id="UP000013307">
    <property type="component" value="Chromosome"/>
</dbReference>
<dbReference type="NCBIfam" id="TIGR00238">
    <property type="entry name" value="KamA family radical SAM protein"/>
    <property type="match status" value="1"/>
</dbReference>
<evidence type="ECO:0000256" key="8">
    <source>
        <dbReference type="PIRSR" id="PIRSR004911-1"/>
    </source>
</evidence>
<evidence type="ECO:0000256" key="3">
    <source>
        <dbReference type="ARBA" id="ARBA00022691"/>
    </source>
</evidence>
<evidence type="ECO:0000259" key="9">
    <source>
        <dbReference type="PROSITE" id="PS51918"/>
    </source>
</evidence>
<keyword evidence="3" id="KW-0949">S-adenosyl-L-methionine</keyword>
<dbReference type="KEGG" id="ast:Asulf_00016"/>
<dbReference type="PANTHER" id="PTHR30538">
    <property type="entry name" value="LYSINE 2,3-AMINOMUTASE-RELATED"/>
    <property type="match status" value="1"/>
</dbReference>
<keyword evidence="7 8" id="KW-0411">Iron-sulfur</keyword>
<dbReference type="GeneID" id="15391662"/>
<dbReference type="OrthoDB" id="21308at2157"/>
<dbReference type="PIRSF" id="PIRSF004911">
    <property type="entry name" value="DUF160"/>
    <property type="match status" value="1"/>
</dbReference>
<dbReference type="InterPro" id="IPR058240">
    <property type="entry name" value="rSAM_sf"/>
</dbReference>
<evidence type="ECO:0000256" key="5">
    <source>
        <dbReference type="ARBA" id="ARBA00022898"/>
    </source>
</evidence>
<sequence length="367" mass="42532">MTWVEELRQNITEIEELEKYIPLSPEEKERLEEVIQAHPMSISRYYLSLIDPNDPDDPIRKMAVPSVKELDLAGEYDTSGESQNTKLPGLQHKYAQTALILATNACAMYCRHCFRKRLVGIPTKETIERLDGAVEYIREHKEINNVLVSGGDPFLLPTEVIEEFLYKLTDIPHVDFVRFGTRTPVTFPDRILMDPELPEVLQKYSTRDRRVYIVTQFNHPREITDKSTRAVDALIKANTIISNQTVLLKGVNDSGKVLAELMNVINRIGVIPYYIFQCRPVKRVKSHFQVPLYDGYWIVEEAKKYLNGHTKRIRYIMSHVTGKIEIIGVMDGYMYFKYHQAKDPSNLGKMFRKKVSKTAAWLDDFEE</sequence>
<keyword evidence="5" id="KW-0663">Pyridoxal phosphate</keyword>
<feature type="binding site" evidence="8">
    <location>
        <position position="110"/>
    </location>
    <ligand>
        <name>[4Fe-4S] cluster</name>
        <dbReference type="ChEBI" id="CHEBI:49883"/>
        <note>4Fe-4S-S-AdoMet</note>
    </ligand>
</feature>
<keyword evidence="4 8" id="KW-0479">Metal-binding</keyword>
<organism evidence="10 11">
    <name type="scientific">Archaeoglobus sulfaticallidus PM70-1</name>
    <dbReference type="NCBI Taxonomy" id="387631"/>
    <lineage>
        <taxon>Archaea</taxon>
        <taxon>Methanobacteriati</taxon>
        <taxon>Methanobacteriota</taxon>
        <taxon>Archaeoglobi</taxon>
        <taxon>Archaeoglobales</taxon>
        <taxon>Archaeoglobaceae</taxon>
        <taxon>Archaeoglobus</taxon>
    </lineage>
</organism>
<name>N0BCV8_9EURY</name>
<dbReference type="GO" id="GO:0046872">
    <property type="term" value="F:metal ion binding"/>
    <property type="evidence" value="ECO:0007669"/>
    <property type="project" value="UniProtKB-KW"/>
</dbReference>
<dbReference type="GO" id="GO:0051539">
    <property type="term" value="F:4 iron, 4 sulfur cluster binding"/>
    <property type="evidence" value="ECO:0007669"/>
    <property type="project" value="UniProtKB-KW"/>
</dbReference>
<accession>N0BCV8</accession>
<evidence type="ECO:0000256" key="6">
    <source>
        <dbReference type="ARBA" id="ARBA00023004"/>
    </source>
</evidence>
<evidence type="ECO:0000256" key="7">
    <source>
        <dbReference type="ARBA" id="ARBA00023014"/>
    </source>
</evidence>